<evidence type="ECO:0000313" key="2">
    <source>
        <dbReference type="EMBL" id="GAA5205302.1"/>
    </source>
</evidence>
<evidence type="ECO:0000313" key="3">
    <source>
        <dbReference type="Proteomes" id="UP001499878"/>
    </source>
</evidence>
<accession>A0ABP9SWK5</accession>
<proteinExistence type="predicted"/>
<gene>
    <name evidence="2" type="ORF">GCM10023323_12020</name>
</gene>
<keyword evidence="3" id="KW-1185">Reference proteome</keyword>
<organism evidence="2 3">
    <name type="scientific">Streptomyces thinghirensis</name>
    <dbReference type="NCBI Taxonomy" id="551547"/>
    <lineage>
        <taxon>Bacteria</taxon>
        <taxon>Bacillati</taxon>
        <taxon>Actinomycetota</taxon>
        <taxon>Actinomycetes</taxon>
        <taxon>Kitasatosporales</taxon>
        <taxon>Streptomycetaceae</taxon>
        <taxon>Streptomyces</taxon>
    </lineage>
</organism>
<dbReference type="Proteomes" id="UP001499878">
    <property type="component" value="Unassembled WGS sequence"/>
</dbReference>
<protein>
    <submittedName>
        <fullName evidence="2">Uncharacterized protein</fullName>
    </submittedName>
</protein>
<comment type="caution">
    <text evidence="2">The sequence shown here is derived from an EMBL/GenBank/DDBJ whole genome shotgun (WGS) entry which is preliminary data.</text>
</comment>
<feature type="region of interest" description="Disordered" evidence="1">
    <location>
        <begin position="1"/>
        <end position="34"/>
    </location>
</feature>
<reference evidence="3" key="1">
    <citation type="journal article" date="2019" name="Int. J. Syst. Evol. Microbiol.">
        <title>The Global Catalogue of Microorganisms (GCM) 10K type strain sequencing project: providing services to taxonomists for standard genome sequencing and annotation.</title>
        <authorList>
            <consortium name="The Broad Institute Genomics Platform"/>
            <consortium name="The Broad Institute Genome Sequencing Center for Infectious Disease"/>
            <person name="Wu L."/>
            <person name="Ma J."/>
        </authorList>
    </citation>
    <scope>NUCLEOTIDE SEQUENCE [LARGE SCALE GENOMIC DNA]</scope>
    <source>
        <strain evidence="3">JCM 18306</strain>
    </source>
</reference>
<dbReference type="EMBL" id="BAABJR010000003">
    <property type="protein sequence ID" value="GAA5205302.1"/>
    <property type="molecule type" value="Genomic_DNA"/>
</dbReference>
<evidence type="ECO:0000256" key="1">
    <source>
        <dbReference type="SAM" id="MobiDB-lite"/>
    </source>
</evidence>
<name>A0ABP9SWK5_9ACTN</name>
<sequence length="61" mass="6827">MSNSGARDSIDVRLRRVGATSHSERQARVAPPPRRRYRIGIPASVRAITSRWISLVPSKMV</sequence>